<comment type="cofactor">
    <cofactor evidence="13">
        <name>Zn(2+)</name>
        <dbReference type="ChEBI" id="CHEBI:29105"/>
    </cofactor>
</comment>
<evidence type="ECO:0000256" key="11">
    <source>
        <dbReference type="PIRSR" id="PIRSR004682-2"/>
    </source>
</evidence>
<dbReference type="FunFam" id="3.40.50.1000:FF:000037">
    <property type="entry name" value="D,D-heptose 1,7-bisphosphate phosphatase"/>
    <property type="match status" value="1"/>
</dbReference>
<dbReference type="SUPFAM" id="SSF56784">
    <property type="entry name" value="HAD-like"/>
    <property type="match status" value="1"/>
</dbReference>
<feature type="binding site" evidence="13">
    <location>
        <position position="134"/>
    </location>
    <ligand>
        <name>Mg(2+)</name>
        <dbReference type="ChEBI" id="CHEBI:18420"/>
    </ligand>
</feature>
<evidence type="ECO:0000256" key="10">
    <source>
        <dbReference type="PIRSR" id="PIRSR004682-1"/>
    </source>
</evidence>
<evidence type="ECO:0000313" key="14">
    <source>
        <dbReference type="EMBL" id="KMT65633.1"/>
    </source>
</evidence>
<keyword evidence="5 13" id="KW-0862">Zinc</keyword>
<feature type="binding site" evidence="13">
    <location>
        <position position="10"/>
    </location>
    <ligand>
        <name>Mg(2+)</name>
        <dbReference type="ChEBI" id="CHEBI:18420"/>
    </ligand>
</feature>
<protein>
    <recommendedName>
        <fullName evidence="7 9">D,D-heptose 1,7-bisphosphate phosphatase</fullName>
        <ecNumber evidence="9">3.1.3.-</ecNumber>
    </recommendedName>
</protein>
<dbReference type="NCBIfam" id="TIGR01656">
    <property type="entry name" value="Histidinol-ppas"/>
    <property type="match status" value="1"/>
</dbReference>
<dbReference type="STRING" id="1513271.XM47_08015"/>
<dbReference type="GO" id="GO:0016791">
    <property type="term" value="F:phosphatase activity"/>
    <property type="evidence" value="ECO:0007669"/>
    <property type="project" value="InterPro"/>
</dbReference>
<feature type="binding site" evidence="11">
    <location>
        <begin position="50"/>
        <end position="53"/>
    </location>
    <ligand>
        <name>substrate</name>
    </ligand>
</feature>
<feature type="active site" description="Proton donor" evidence="10">
    <location>
        <position position="10"/>
    </location>
</feature>
<evidence type="ECO:0000256" key="9">
    <source>
        <dbReference type="PIRNR" id="PIRNR004682"/>
    </source>
</evidence>
<dbReference type="InterPro" id="IPR036412">
    <property type="entry name" value="HAD-like_sf"/>
</dbReference>
<keyword evidence="3 13" id="KW-0479">Metal-binding</keyword>
<feature type="site" description="Contributes to substrate recognition" evidence="12">
    <location>
        <position position="107"/>
    </location>
</feature>
<keyword evidence="2 9" id="KW-0963">Cytoplasm</keyword>
<dbReference type="InterPro" id="IPR006549">
    <property type="entry name" value="HAD-SF_hydro_IIIA"/>
</dbReference>
<accession>A0A0J8GY29</accession>
<sequence length="181" mass="20345">MAKALFLDRDGIINLDHGYVYQAESFEFMPGIFELCQNANGAGYQIIIVTNQSGIARGYYSEEQVNQLHDWMIEQFKSHKVDISKVYFCPHHPEHGGLQYQHNCLCRKPNPGMLLRANRELGVDLSQSIMLGDKESDVQAALKAGIPHRILLNSDYINTADLKHTAATQVVSQLSEIDIAK</sequence>
<feature type="site" description="Stabilizes the phosphoryl group" evidence="12">
    <location>
        <position position="108"/>
    </location>
</feature>
<comment type="similarity">
    <text evidence="8 9">Belongs to the gmhB family.</text>
</comment>
<keyword evidence="13" id="KW-0460">Magnesium</keyword>
<dbReference type="NCBIfam" id="TIGR00213">
    <property type="entry name" value="GmhB_yaeD"/>
    <property type="match status" value="1"/>
</dbReference>
<dbReference type="EMBL" id="LAZL01000010">
    <property type="protein sequence ID" value="KMT65633.1"/>
    <property type="molecule type" value="Genomic_DNA"/>
</dbReference>
<dbReference type="Proteomes" id="UP000037600">
    <property type="component" value="Unassembled WGS sequence"/>
</dbReference>
<feature type="binding site" evidence="13">
    <location>
        <position position="8"/>
    </location>
    <ligand>
        <name>Mg(2+)</name>
        <dbReference type="ChEBI" id="CHEBI:18420"/>
    </ligand>
</feature>
<feature type="binding site" evidence="13">
    <location>
        <position position="106"/>
    </location>
    <ligand>
        <name>Zn(2+)</name>
        <dbReference type="ChEBI" id="CHEBI:29105"/>
    </ligand>
</feature>
<keyword evidence="4 9" id="KW-0378">Hydrolase</keyword>
<keyword evidence="15" id="KW-1185">Reference proteome</keyword>
<dbReference type="NCBIfam" id="TIGR01662">
    <property type="entry name" value="HAD-SF-IIIA"/>
    <property type="match status" value="1"/>
</dbReference>
<comment type="caution">
    <text evidence="14">The sequence shown here is derived from an EMBL/GenBank/DDBJ whole genome shotgun (WGS) entry which is preliminary data.</text>
</comment>
<dbReference type="PANTHER" id="PTHR42891:SF1">
    <property type="entry name" value="D-GLYCERO-BETA-D-MANNO-HEPTOSE-1,7-BISPHOSPHATE 7-PHOSPHATASE"/>
    <property type="match status" value="1"/>
</dbReference>
<gene>
    <name evidence="14" type="ORF">XM47_08015</name>
</gene>
<feature type="binding site" evidence="13">
    <location>
        <position position="104"/>
    </location>
    <ligand>
        <name>Zn(2+)</name>
        <dbReference type="ChEBI" id="CHEBI:29105"/>
    </ligand>
</feature>
<feature type="binding site" evidence="11">
    <location>
        <begin position="8"/>
        <end position="10"/>
    </location>
    <ligand>
        <name>substrate</name>
    </ligand>
</feature>
<evidence type="ECO:0000256" key="8">
    <source>
        <dbReference type="ARBA" id="ARBA00061616"/>
    </source>
</evidence>
<evidence type="ECO:0000256" key="4">
    <source>
        <dbReference type="ARBA" id="ARBA00022801"/>
    </source>
</evidence>
<dbReference type="PATRIC" id="fig|1513271.3.peg.1636"/>
<feature type="active site" description="Nucleophile" evidence="10">
    <location>
        <position position="8"/>
    </location>
</feature>
<dbReference type="NCBIfam" id="NF006506">
    <property type="entry name" value="PRK08942.1"/>
    <property type="match status" value="1"/>
</dbReference>
<dbReference type="Pfam" id="PF13242">
    <property type="entry name" value="Hydrolase_like"/>
    <property type="match status" value="1"/>
</dbReference>
<dbReference type="InterPro" id="IPR006543">
    <property type="entry name" value="Histidinol-phos"/>
</dbReference>
<evidence type="ECO:0000256" key="2">
    <source>
        <dbReference type="ARBA" id="ARBA00022490"/>
    </source>
</evidence>
<evidence type="ECO:0000313" key="15">
    <source>
        <dbReference type="Proteomes" id="UP000037600"/>
    </source>
</evidence>
<feature type="binding site" evidence="11">
    <location>
        <begin position="16"/>
        <end position="19"/>
    </location>
    <ligand>
        <name>substrate</name>
    </ligand>
</feature>
<evidence type="ECO:0000256" key="6">
    <source>
        <dbReference type="ARBA" id="ARBA00023277"/>
    </source>
</evidence>
<name>A0A0J8GY29_9ALTE</name>
<dbReference type="AlphaFoldDB" id="A0A0J8GY29"/>
<dbReference type="CDD" id="cd07503">
    <property type="entry name" value="HAD_HisB-N"/>
    <property type="match status" value="1"/>
</dbReference>
<dbReference type="InterPro" id="IPR023214">
    <property type="entry name" value="HAD_sf"/>
</dbReference>
<feature type="binding site" evidence="13">
    <location>
        <position position="91"/>
    </location>
    <ligand>
        <name>Zn(2+)</name>
        <dbReference type="ChEBI" id="CHEBI:29105"/>
    </ligand>
</feature>
<organism evidence="14 15">
    <name type="scientific">Catenovulum maritimum</name>
    <dbReference type="NCBI Taxonomy" id="1513271"/>
    <lineage>
        <taxon>Bacteria</taxon>
        <taxon>Pseudomonadati</taxon>
        <taxon>Pseudomonadota</taxon>
        <taxon>Gammaproteobacteria</taxon>
        <taxon>Alteromonadales</taxon>
        <taxon>Alteromonadaceae</taxon>
        <taxon>Catenovulum</taxon>
    </lineage>
</organism>
<evidence type="ECO:0000256" key="7">
    <source>
        <dbReference type="ARBA" id="ARBA00031828"/>
    </source>
</evidence>
<evidence type="ECO:0000256" key="5">
    <source>
        <dbReference type="ARBA" id="ARBA00022833"/>
    </source>
</evidence>
<feature type="binding site" evidence="11">
    <location>
        <begin position="107"/>
        <end position="108"/>
    </location>
    <ligand>
        <name>substrate</name>
    </ligand>
</feature>
<evidence type="ECO:0000256" key="13">
    <source>
        <dbReference type="PIRSR" id="PIRSR004682-4"/>
    </source>
</evidence>
<comment type="cofactor">
    <cofactor evidence="13">
        <name>Mg(2+)</name>
        <dbReference type="ChEBI" id="CHEBI:18420"/>
    </cofactor>
</comment>
<dbReference type="InterPro" id="IPR004446">
    <property type="entry name" value="Heptose_bisP_phosphatase"/>
</dbReference>
<feature type="site" description="Stabilizes the phosphoryl group" evidence="12">
    <location>
        <position position="50"/>
    </location>
</feature>
<dbReference type="GO" id="GO:0005975">
    <property type="term" value="P:carbohydrate metabolic process"/>
    <property type="evidence" value="ECO:0007669"/>
    <property type="project" value="InterPro"/>
</dbReference>
<keyword evidence="6 9" id="KW-0119">Carbohydrate metabolism</keyword>
<dbReference type="GO" id="GO:0046872">
    <property type="term" value="F:metal ion binding"/>
    <property type="evidence" value="ECO:0007669"/>
    <property type="project" value="UniProtKB-KW"/>
</dbReference>
<evidence type="ECO:0000256" key="1">
    <source>
        <dbReference type="ARBA" id="ARBA00004496"/>
    </source>
</evidence>
<feature type="binding site" evidence="13">
    <location>
        <position position="133"/>
    </location>
    <ligand>
        <name>Mg(2+)</name>
        <dbReference type="ChEBI" id="CHEBI:18420"/>
    </ligand>
</feature>
<dbReference type="RefSeq" id="WP_048691450.1">
    <property type="nucleotide sequence ID" value="NZ_KQ130487.1"/>
</dbReference>
<evidence type="ECO:0000256" key="12">
    <source>
        <dbReference type="PIRSR" id="PIRSR004682-3"/>
    </source>
</evidence>
<dbReference type="EC" id="3.1.3.-" evidence="9"/>
<feature type="binding site" evidence="13">
    <location>
        <position position="89"/>
    </location>
    <ligand>
        <name>Zn(2+)</name>
        <dbReference type="ChEBI" id="CHEBI:29105"/>
    </ligand>
</feature>
<reference evidence="14 15" key="1">
    <citation type="submission" date="2015-04" db="EMBL/GenBank/DDBJ databases">
        <title>Draft Genome Sequence of the Novel Agar-Digesting Marine Bacterium Q1.</title>
        <authorList>
            <person name="Li Y."/>
            <person name="Li D."/>
            <person name="Chen G."/>
            <person name="Du Z."/>
        </authorList>
    </citation>
    <scope>NUCLEOTIDE SEQUENCE [LARGE SCALE GENOMIC DNA]</scope>
    <source>
        <strain evidence="14 15">Q1</strain>
    </source>
</reference>
<dbReference type="Gene3D" id="3.40.50.1000">
    <property type="entry name" value="HAD superfamily/HAD-like"/>
    <property type="match status" value="1"/>
</dbReference>
<dbReference type="PANTHER" id="PTHR42891">
    <property type="entry name" value="D-GLYCERO-BETA-D-MANNO-HEPTOSE-1,7-BISPHOSPHATE 7-PHOSPHATASE"/>
    <property type="match status" value="1"/>
</dbReference>
<evidence type="ECO:0000256" key="3">
    <source>
        <dbReference type="ARBA" id="ARBA00022723"/>
    </source>
</evidence>
<feature type="binding site" evidence="11">
    <location>
        <position position="134"/>
    </location>
    <ligand>
        <name>substrate</name>
    </ligand>
</feature>
<dbReference type="GO" id="GO:0005737">
    <property type="term" value="C:cytoplasm"/>
    <property type="evidence" value="ECO:0007669"/>
    <property type="project" value="UniProtKB-SubCell"/>
</dbReference>
<dbReference type="OrthoDB" id="9781367at2"/>
<proteinExistence type="inferred from homology"/>
<dbReference type="PIRSF" id="PIRSF004682">
    <property type="entry name" value="GmhB"/>
    <property type="match status" value="1"/>
</dbReference>
<comment type="subcellular location">
    <subcellularLocation>
        <location evidence="1 9">Cytoplasm</location>
    </subcellularLocation>
</comment>